<dbReference type="PANTHER" id="PTHR47849:SF8">
    <property type="entry name" value="LECTIN"/>
    <property type="match status" value="1"/>
</dbReference>
<feature type="region of interest" description="Disordered" evidence="4">
    <location>
        <begin position="808"/>
        <end position="836"/>
    </location>
</feature>
<feature type="disulfide bond" evidence="3">
    <location>
        <begin position="632"/>
        <end position="646"/>
    </location>
</feature>
<keyword evidence="2 3" id="KW-1015">Disulfide bond</keyword>
<feature type="disulfide bond" evidence="3">
    <location>
        <begin position="285"/>
        <end position="299"/>
    </location>
</feature>
<dbReference type="SUPFAM" id="SSF57016">
    <property type="entry name" value="Plant lectins/antimicrobial peptides"/>
    <property type="match status" value="2"/>
</dbReference>
<feature type="compositionally biased region" description="Low complexity" evidence="4">
    <location>
        <begin position="444"/>
        <end position="463"/>
    </location>
</feature>
<feature type="domain" description="Chitin-binding type-1" evidence="6">
    <location>
        <begin position="551"/>
        <end position="603"/>
    </location>
</feature>
<dbReference type="Pfam" id="PF00187">
    <property type="entry name" value="Chitin_bind_1"/>
    <property type="match status" value="1"/>
</dbReference>
<dbReference type="InterPro" id="IPR057230">
    <property type="entry name" value="DUF7908"/>
</dbReference>
<dbReference type="EMBL" id="JAVRQU010000025">
    <property type="protein sequence ID" value="KAK5690427.1"/>
    <property type="molecule type" value="Genomic_DNA"/>
</dbReference>
<comment type="caution">
    <text evidence="3">Lacks conserved residue(s) required for the propagation of feature annotation.</text>
</comment>
<dbReference type="Gene3D" id="3.30.60.10">
    <property type="entry name" value="Endochitinase-like"/>
    <property type="match status" value="3"/>
</dbReference>
<feature type="region of interest" description="Disordered" evidence="4">
    <location>
        <begin position="444"/>
        <end position="491"/>
    </location>
</feature>
<evidence type="ECO:0000256" key="2">
    <source>
        <dbReference type="ARBA" id="ARBA00023157"/>
    </source>
</evidence>
<feature type="compositionally biased region" description="Polar residues" evidence="4">
    <location>
        <begin position="464"/>
        <end position="473"/>
    </location>
</feature>
<keyword evidence="1 3" id="KW-0147">Chitin-binding</keyword>
<dbReference type="InterPro" id="IPR001002">
    <property type="entry name" value="Chitin-bd_1"/>
</dbReference>
<sequence>MYWRGAAALSIASLGWVHSAYGSLVTITEYASACSAVYTTGSRSVTIVQPTVTVEPQPWSDAAANAGTAFVLEVSPSGISSGSTKRQSSSIAYLMANGNTTTDGTLATHYKITKGQLTGVSGGFISTSANVANQPFALSAGVNGISTTFAVKSGSLGWANATFAGGAASFFKVPASRTDNAQVIVRFGGNIDPSWSSVVLMAMPLTAVSPTNNATQSTYMATNIIIGGSSSASQTGKSGASSIVGGSTSFTLTSGAPTSTALSANGLCGANNGYWSCPGSGFGDCCSSYGYCGSTDVYCGSGCQTTFGKCSPSNSSSSVSAPAVSLMPSMSASSTTSSASTSFSVPPAPTFACPANNGQTVTDLSGVQYSIGCGEDTTIGAYGSSRVQDSFNECFALCDNFPGCVAWTYTGGGNGVGAGVCFFKNQPAVFTNGTATQVGAIRMSPAQPASSSMSPQSSSSSSAGSVTTATFTGPINPPGLPTGGMPTTIPGANTTSYNSSFAMGYTSLIPTSSSGPASMSASSMTSAGSMSSSSSASASSSTATAHPVSPNGHCGIAGNGGPAEGYTCAGSAFGMCCSASGFCGNSTDYCVAGCQSPYGSCTPTSGSIITISGYCGNTYGGQTCLGGLFGNCCSIYGSCGSSAEFCGAGNCDPMHGSCSPSPSGPGVTPSGSASTFSSAPAATTSQSLACNSTQQNYPYTDASGNQYQVQCNTTYTGNVCQQVQEPDMASCINACSANTDCQGVGYDTTASGTCYEYCSFSSGGTGTFSPNVQFASKQKRAVVQGGTTYTYQVTTAYTSISSMSGSTSSASSMSMTGSSASMTSSSASSSSSGSSSVPSISLSMSSSMSMTSSSGMPSSSSSVAASVSSSSSASSSLSSSAMSSSSMSGSMSSSQSSSASPSSSSGSSTVSSSTSSSPYVTPTATQVFTCPGISNQTITDQYGCQYIVKCGADTTTGNYVIDPAPNSWNDCFAACFAETKGVQICTGFTYQSYGDPNGVGRGNCFIKNAASQPGGKMTFRTPDSTPYEFVGAIQVAYYDAASDTFTAVSASSSSMTSSTATTSSASSSVSSSSSGAMSTTSSSQSSTSSPAITTTSSSSSFAPTTTTTTTTSSSTSSYLIIASPTAADFGDPSTANQDDSYAAITLPFPMRIYSVSSSNAFASTNGYISILYGQAQYQTQALPNPHIPNNTVVPWLDDLYISGSASPRQGIFYQANDTGVTFEYYVGRYQGTASQIYHFTVDYLVANPGVFVYTYYMTGGTADNGIHAAVGVQGVKSDGTEGSVTYSAFSNNITPGLVVSCDTNQNTCVTVSTGQGNP</sequence>
<dbReference type="PROSITE" id="PS50941">
    <property type="entry name" value="CHIT_BIND_I_2"/>
    <property type="match status" value="3"/>
</dbReference>
<evidence type="ECO:0000259" key="6">
    <source>
        <dbReference type="PROSITE" id="PS50941"/>
    </source>
</evidence>
<accession>A0AAN7VVX1</accession>
<evidence type="ECO:0000256" key="4">
    <source>
        <dbReference type="SAM" id="MobiDB-lite"/>
    </source>
</evidence>
<evidence type="ECO:0000256" key="1">
    <source>
        <dbReference type="ARBA" id="ARBA00022669"/>
    </source>
</evidence>
<dbReference type="PANTHER" id="PTHR47849">
    <property type="entry name" value="CHITIN-BINDING LECTIN 1"/>
    <property type="match status" value="1"/>
</dbReference>
<gene>
    <name evidence="7" type="ORF">LTR97_012295</name>
</gene>
<evidence type="ECO:0000256" key="3">
    <source>
        <dbReference type="PROSITE-ProRule" id="PRU00261"/>
    </source>
</evidence>
<feature type="region of interest" description="Disordered" evidence="4">
    <location>
        <begin position="846"/>
        <end position="865"/>
    </location>
</feature>
<feature type="region of interest" description="Disordered" evidence="4">
    <location>
        <begin position="1055"/>
        <end position="1112"/>
    </location>
</feature>
<feature type="compositionally biased region" description="Low complexity" evidence="4">
    <location>
        <begin position="884"/>
        <end position="918"/>
    </location>
</feature>
<dbReference type="InterPro" id="IPR036861">
    <property type="entry name" value="Endochitinase-like_sf"/>
</dbReference>
<dbReference type="Pfam" id="PF25485">
    <property type="entry name" value="DUF7908"/>
    <property type="match status" value="1"/>
</dbReference>
<keyword evidence="5" id="KW-0732">Signal</keyword>
<organism evidence="7 8">
    <name type="scientific">Elasticomyces elasticus</name>
    <dbReference type="NCBI Taxonomy" id="574655"/>
    <lineage>
        <taxon>Eukaryota</taxon>
        <taxon>Fungi</taxon>
        <taxon>Dikarya</taxon>
        <taxon>Ascomycota</taxon>
        <taxon>Pezizomycotina</taxon>
        <taxon>Dothideomycetes</taxon>
        <taxon>Dothideomycetidae</taxon>
        <taxon>Mycosphaerellales</taxon>
        <taxon>Teratosphaeriaceae</taxon>
        <taxon>Elasticomyces</taxon>
    </lineage>
</organism>
<feature type="chain" id="PRO_5043042180" description="Chitin-binding type-1 domain-containing protein" evidence="5">
    <location>
        <begin position="23"/>
        <end position="1318"/>
    </location>
</feature>
<evidence type="ECO:0000256" key="5">
    <source>
        <dbReference type="SAM" id="SignalP"/>
    </source>
</evidence>
<dbReference type="Proteomes" id="UP001310594">
    <property type="component" value="Unassembled WGS sequence"/>
</dbReference>
<dbReference type="CDD" id="cd11618">
    <property type="entry name" value="ChtBD1_1"/>
    <property type="match status" value="2"/>
</dbReference>
<protein>
    <recommendedName>
        <fullName evidence="6">Chitin-binding type-1 domain-containing protein</fullName>
    </recommendedName>
</protein>
<reference evidence="7" key="1">
    <citation type="submission" date="2023-08" db="EMBL/GenBank/DDBJ databases">
        <title>Black Yeasts Isolated from many extreme environments.</title>
        <authorList>
            <person name="Coleine C."/>
            <person name="Stajich J.E."/>
            <person name="Selbmann L."/>
        </authorList>
    </citation>
    <scope>NUCLEOTIDE SEQUENCE</scope>
    <source>
        <strain evidence="7">CCFEE 5810</strain>
    </source>
</reference>
<name>A0AAN7VVX1_9PEZI</name>
<feature type="domain" description="Chitin-binding type-1" evidence="6">
    <location>
        <begin position="265"/>
        <end position="312"/>
    </location>
</feature>
<feature type="signal peptide" evidence="5">
    <location>
        <begin position="1"/>
        <end position="22"/>
    </location>
</feature>
<feature type="domain" description="Chitin-binding type-1" evidence="6">
    <location>
        <begin position="612"/>
        <end position="660"/>
    </location>
</feature>
<feature type="disulfide bond" evidence="3">
    <location>
        <begin position="576"/>
        <end position="590"/>
    </location>
</feature>
<feature type="region of interest" description="Disordered" evidence="4">
    <location>
        <begin position="884"/>
        <end position="920"/>
    </location>
</feature>
<dbReference type="GO" id="GO:0008061">
    <property type="term" value="F:chitin binding"/>
    <property type="evidence" value="ECO:0007669"/>
    <property type="project" value="UniProtKB-UniRule"/>
</dbReference>
<comment type="caution">
    <text evidence="7">The sequence shown here is derived from an EMBL/GenBank/DDBJ whole genome shotgun (WGS) entry which is preliminary data.</text>
</comment>
<dbReference type="SMART" id="SM00270">
    <property type="entry name" value="ChtBD1"/>
    <property type="match status" value="3"/>
</dbReference>
<evidence type="ECO:0000313" key="7">
    <source>
        <dbReference type="EMBL" id="KAK5690427.1"/>
    </source>
</evidence>
<proteinExistence type="predicted"/>
<dbReference type="Gene3D" id="3.50.4.10">
    <property type="entry name" value="Hepatocyte Growth Factor"/>
    <property type="match status" value="1"/>
</dbReference>
<evidence type="ECO:0000313" key="8">
    <source>
        <dbReference type="Proteomes" id="UP001310594"/>
    </source>
</evidence>